<comment type="pathway">
    <text evidence="9">Carbohydrate metabolism; D-ribose degradation; D-ribose 5-phosphate from beta-D-ribopyranose: step 2/2.</text>
</comment>
<comment type="caution">
    <text evidence="9">Lacks conserved residue(s) required for the propagation of feature annotation.</text>
</comment>
<evidence type="ECO:0000313" key="12">
    <source>
        <dbReference type="Proteomes" id="UP000285310"/>
    </source>
</evidence>
<feature type="binding site" evidence="9">
    <location>
        <begin position="9"/>
        <end position="11"/>
    </location>
    <ligand>
        <name>substrate</name>
    </ligand>
</feature>
<dbReference type="GO" id="GO:0004747">
    <property type="term" value="F:ribokinase activity"/>
    <property type="evidence" value="ECO:0007669"/>
    <property type="project" value="UniProtKB-UniRule"/>
</dbReference>
<protein>
    <recommendedName>
        <fullName evidence="9">Ribokinase</fullName>
        <shortName evidence="9">RK</shortName>
        <ecNumber evidence="9">2.7.1.15</ecNumber>
    </recommendedName>
</protein>
<dbReference type="UniPathway" id="UPA00916">
    <property type="reaction ID" value="UER00889"/>
</dbReference>
<comment type="similarity">
    <text evidence="9">Belongs to the carbohydrate kinase PfkB family. Ribokinase subfamily.</text>
</comment>
<keyword evidence="12" id="KW-1185">Reference proteome</keyword>
<evidence type="ECO:0000256" key="7">
    <source>
        <dbReference type="ARBA" id="ARBA00022958"/>
    </source>
</evidence>
<dbReference type="InterPro" id="IPR011877">
    <property type="entry name" value="Ribokinase"/>
</dbReference>
<evidence type="ECO:0000256" key="5">
    <source>
        <dbReference type="ARBA" id="ARBA00022840"/>
    </source>
</evidence>
<dbReference type="Gene3D" id="3.40.1190.20">
    <property type="match status" value="1"/>
</dbReference>
<keyword evidence="7 9" id="KW-0630">Potassium</keyword>
<feature type="binding site" evidence="9">
    <location>
        <position position="179"/>
    </location>
    <ligand>
        <name>ATP</name>
        <dbReference type="ChEBI" id="CHEBI:30616"/>
    </ligand>
</feature>
<dbReference type="Proteomes" id="UP000285310">
    <property type="component" value="Unassembled WGS sequence"/>
</dbReference>
<comment type="caution">
    <text evidence="11">The sequence shown here is derived from an EMBL/GenBank/DDBJ whole genome shotgun (WGS) entry which is preliminary data.</text>
</comment>
<dbReference type="GO" id="GO:0019303">
    <property type="term" value="P:D-ribose catabolic process"/>
    <property type="evidence" value="ECO:0007669"/>
    <property type="project" value="UniProtKB-UniRule"/>
</dbReference>
<keyword evidence="5 9" id="KW-0067">ATP-binding</keyword>
<feature type="binding site" evidence="9">
    <location>
        <begin position="252"/>
        <end position="253"/>
    </location>
    <ligand>
        <name>ATP</name>
        <dbReference type="ChEBI" id="CHEBI:30616"/>
    </ligand>
</feature>
<reference evidence="11 12" key="1">
    <citation type="submission" date="2013-10" db="EMBL/GenBank/DDBJ databases">
        <title>Salinisphaera japonica YTM-1 Genome Sequencing.</title>
        <authorList>
            <person name="Lai Q."/>
            <person name="Li C."/>
            <person name="Shao Z."/>
        </authorList>
    </citation>
    <scope>NUCLEOTIDE SEQUENCE [LARGE SCALE GENOMIC DNA]</scope>
    <source>
        <strain evidence="11 12">YTM-1</strain>
    </source>
</reference>
<name>A0A423PZM7_9GAMM</name>
<keyword evidence="4 9" id="KW-0418">Kinase</keyword>
<comment type="catalytic activity">
    <reaction evidence="9">
        <text>D-ribose + ATP = D-ribose 5-phosphate + ADP + H(+)</text>
        <dbReference type="Rhea" id="RHEA:13697"/>
        <dbReference type="ChEBI" id="CHEBI:15378"/>
        <dbReference type="ChEBI" id="CHEBI:30616"/>
        <dbReference type="ChEBI" id="CHEBI:47013"/>
        <dbReference type="ChEBI" id="CHEBI:78346"/>
        <dbReference type="ChEBI" id="CHEBI:456216"/>
        <dbReference type="EC" id="2.7.1.15"/>
    </reaction>
</comment>
<feature type="binding site" evidence="9">
    <location>
        <position position="247"/>
    </location>
    <ligand>
        <name>K(+)</name>
        <dbReference type="ChEBI" id="CHEBI:29103"/>
    </ligand>
</feature>
<evidence type="ECO:0000256" key="2">
    <source>
        <dbReference type="ARBA" id="ARBA00022723"/>
    </source>
</evidence>
<dbReference type="FunCoup" id="A0A423PZM7">
    <property type="interactions" value="487"/>
</dbReference>
<evidence type="ECO:0000256" key="9">
    <source>
        <dbReference type="HAMAP-Rule" id="MF_01987"/>
    </source>
</evidence>
<comment type="cofactor">
    <cofactor evidence="9">
        <name>Mg(2+)</name>
        <dbReference type="ChEBI" id="CHEBI:18420"/>
    </cofactor>
    <text evidence="9">Requires a divalent cation, most likely magnesium in vivo, as an electrophilic catalyst to aid phosphoryl group transfer. It is the chelate of the metal and the nucleotide that is the actual substrate.</text>
</comment>
<dbReference type="GO" id="GO:0005829">
    <property type="term" value="C:cytosol"/>
    <property type="evidence" value="ECO:0007669"/>
    <property type="project" value="TreeGrafter"/>
</dbReference>
<feature type="binding site" evidence="9">
    <location>
        <position position="286"/>
    </location>
    <ligand>
        <name>K(+)</name>
        <dbReference type="ChEBI" id="CHEBI:29103"/>
    </ligand>
</feature>
<evidence type="ECO:0000256" key="1">
    <source>
        <dbReference type="ARBA" id="ARBA00022679"/>
    </source>
</evidence>
<dbReference type="EMBL" id="AYKG01000007">
    <property type="protein sequence ID" value="ROO31172.1"/>
    <property type="molecule type" value="Genomic_DNA"/>
</dbReference>
<evidence type="ECO:0000259" key="10">
    <source>
        <dbReference type="Pfam" id="PF00294"/>
    </source>
</evidence>
<evidence type="ECO:0000256" key="4">
    <source>
        <dbReference type="ARBA" id="ARBA00022777"/>
    </source>
</evidence>
<evidence type="ECO:0000313" key="11">
    <source>
        <dbReference type="EMBL" id="ROO31172.1"/>
    </source>
</evidence>
<feature type="binding site" evidence="9">
    <location>
        <position position="135"/>
    </location>
    <ligand>
        <name>substrate</name>
    </ligand>
</feature>
<feature type="binding site" evidence="9">
    <location>
        <position position="253"/>
    </location>
    <ligand>
        <name>substrate</name>
    </ligand>
</feature>
<keyword evidence="9" id="KW-0963">Cytoplasm</keyword>
<evidence type="ECO:0000256" key="6">
    <source>
        <dbReference type="ARBA" id="ARBA00022842"/>
    </source>
</evidence>
<dbReference type="CDD" id="cd01174">
    <property type="entry name" value="ribokinase"/>
    <property type="match status" value="1"/>
</dbReference>
<keyword evidence="2 9" id="KW-0479">Metal-binding</keyword>
<feature type="domain" description="Carbohydrate kinase PfkB" evidence="10">
    <location>
        <begin position="2"/>
        <end position="294"/>
    </location>
</feature>
<feature type="active site" description="Proton acceptor" evidence="9">
    <location>
        <position position="253"/>
    </location>
</feature>
<dbReference type="EC" id="2.7.1.15" evidence="9"/>
<dbReference type="HAMAP" id="MF_01987">
    <property type="entry name" value="Ribokinase"/>
    <property type="match status" value="1"/>
</dbReference>
<accession>A0A423PZM7</accession>
<organism evidence="11 12">
    <name type="scientific">Salinisphaera japonica YTM-1</name>
    <dbReference type="NCBI Taxonomy" id="1209778"/>
    <lineage>
        <taxon>Bacteria</taxon>
        <taxon>Pseudomonadati</taxon>
        <taxon>Pseudomonadota</taxon>
        <taxon>Gammaproteobacteria</taxon>
        <taxon>Salinisphaerales</taxon>
        <taxon>Salinisphaeraceae</taxon>
        <taxon>Salinisphaera</taxon>
    </lineage>
</organism>
<comment type="activity regulation">
    <text evidence="9">Activated by a monovalent cation that binds near, but not in, the active site. The most likely occupant of the site in vivo is potassium. Ion binding induces a conformational change that may alter substrate affinity.</text>
</comment>
<dbReference type="PANTHER" id="PTHR10584:SF166">
    <property type="entry name" value="RIBOKINASE"/>
    <property type="match status" value="1"/>
</dbReference>
<feature type="binding site" evidence="9">
    <location>
        <position position="249"/>
    </location>
    <ligand>
        <name>K(+)</name>
        <dbReference type="ChEBI" id="CHEBI:29103"/>
    </ligand>
</feature>
<dbReference type="GO" id="GO:0046872">
    <property type="term" value="F:metal ion binding"/>
    <property type="evidence" value="ECO:0007669"/>
    <property type="project" value="UniProtKB-KW"/>
</dbReference>
<gene>
    <name evidence="9" type="primary">rbsK</name>
    <name evidence="11" type="ORF">SAJA_03600</name>
</gene>
<evidence type="ECO:0000256" key="8">
    <source>
        <dbReference type="ARBA" id="ARBA00023277"/>
    </source>
</evidence>
<dbReference type="InterPro" id="IPR002139">
    <property type="entry name" value="Ribo/fructo_kinase"/>
</dbReference>
<feature type="binding site" evidence="9">
    <location>
        <begin position="37"/>
        <end position="41"/>
    </location>
    <ligand>
        <name>substrate</name>
    </ligand>
</feature>
<comment type="subcellular location">
    <subcellularLocation>
        <location evidence="9">Cytoplasm</location>
    </subcellularLocation>
</comment>
<dbReference type="PRINTS" id="PR00990">
    <property type="entry name" value="RIBOKINASE"/>
</dbReference>
<dbReference type="InterPro" id="IPR029056">
    <property type="entry name" value="Ribokinase-like"/>
</dbReference>
<proteinExistence type="inferred from homology"/>
<feature type="binding site" evidence="9">
    <location>
        <position position="283"/>
    </location>
    <ligand>
        <name>K(+)</name>
        <dbReference type="ChEBI" id="CHEBI:29103"/>
    </ligand>
</feature>
<keyword evidence="1 9" id="KW-0808">Transferase</keyword>
<keyword evidence="6 9" id="KW-0460">Magnesium</keyword>
<dbReference type="PANTHER" id="PTHR10584">
    <property type="entry name" value="SUGAR KINASE"/>
    <property type="match status" value="1"/>
</dbReference>
<feature type="binding site" evidence="9">
    <location>
        <position position="288"/>
    </location>
    <ligand>
        <name>K(+)</name>
        <dbReference type="ChEBI" id="CHEBI:29103"/>
    </ligand>
</feature>
<dbReference type="OrthoDB" id="9775849at2"/>
<feature type="binding site" evidence="9">
    <location>
        <begin position="216"/>
        <end position="221"/>
    </location>
    <ligand>
        <name>ATP</name>
        <dbReference type="ChEBI" id="CHEBI:30616"/>
    </ligand>
</feature>
<keyword evidence="8 9" id="KW-0119">Carbohydrate metabolism</keyword>
<keyword evidence="3 9" id="KW-0547">Nucleotide-binding</keyword>
<evidence type="ECO:0000256" key="3">
    <source>
        <dbReference type="ARBA" id="ARBA00022741"/>
    </source>
</evidence>
<sequence>MIIVAGSANIDLVARVDHQPAPGETLIAEGYAVHDGGKGANQAVAAARMGSRVRFVGAVGADDFGARIRTTLEAEQIDTSALSTLGGASGIAMISVDSAGENCIIVVPGANEKLGVIEDAETVFGGARVVLTQLETPPAFVNAALMAGRLYGAETMLNAAPAASLSPYALDALDWLIVNAAEAALIGEVAVPADVTAARALAADLAATYAVGVVITLGADGATWQARDETAEDAGGHVAGAAAEVVDTTGAGDTFAGVFAWARSQDKSIREAVRWAVAAGGLSVGRAGARSGMPGFTQLAEAVGD</sequence>
<dbReference type="InterPro" id="IPR011611">
    <property type="entry name" value="PfkB_dom"/>
</dbReference>
<dbReference type="AlphaFoldDB" id="A0A423PZM7"/>
<comment type="function">
    <text evidence="9">Catalyzes the phosphorylation of ribose at O-5 in a reaction requiring ATP and magnesium. The resulting D-ribose-5-phosphate can then be used either for sythesis of nucleotides, histidine, and tryptophan, or as a component of the pentose phosphate pathway.</text>
</comment>
<dbReference type="RefSeq" id="WP_123657272.1">
    <property type="nucleotide sequence ID" value="NZ_AYKG01000007.1"/>
</dbReference>
<dbReference type="SUPFAM" id="SSF53613">
    <property type="entry name" value="Ribokinase-like"/>
    <property type="match status" value="1"/>
</dbReference>
<dbReference type="Pfam" id="PF00294">
    <property type="entry name" value="PfkB"/>
    <property type="match status" value="1"/>
</dbReference>
<dbReference type="GO" id="GO:0005524">
    <property type="term" value="F:ATP binding"/>
    <property type="evidence" value="ECO:0007669"/>
    <property type="project" value="UniProtKB-UniRule"/>
</dbReference>
<dbReference type="InParanoid" id="A0A423PZM7"/>
<comment type="subunit">
    <text evidence="9">Homodimer.</text>
</comment>